<dbReference type="EMBL" id="JABSTR010000011">
    <property type="protein sequence ID" value="KAH9380893.1"/>
    <property type="molecule type" value="Genomic_DNA"/>
</dbReference>
<feature type="region of interest" description="Disordered" evidence="12">
    <location>
        <begin position="165"/>
        <end position="188"/>
    </location>
</feature>
<dbReference type="PROSITE" id="PS00344">
    <property type="entry name" value="GATA_ZN_FINGER_1"/>
    <property type="match status" value="2"/>
</dbReference>
<dbReference type="PROSITE" id="PS50114">
    <property type="entry name" value="GATA_ZN_FINGER_2"/>
    <property type="match status" value="2"/>
</dbReference>
<evidence type="ECO:0000256" key="9">
    <source>
        <dbReference type="ARBA" id="ARBA00023163"/>
    </source>
</evidence>
<keyword evidence="2" id="KW-0479">Metal-binding</keyword>
<dbReference type="GO" id="GO:0005634">
    <property type="term" value="C:nucleus"/>
    <property type="evidence" value="ECO:0007669"/>
    <property type="project" value="UniProtKB-SubCell"/>
</dbReference>
<dbReference type="InterPro" id="IPR013088">
    <property type="entry name" value="Znf_NHR/GATA"/>
</dbReference>
<evidence type="ECO:0000256" key="4">
    <source>
        <dbReference type="ARBA" id="ARBA00022771"/>
    </source>
</evidence>
<organism evidence="14 15">
    <name type="scientific">Haemaphysalis longicornis</name>
    <name type="common">Bush tick</name>
    <dbReference type="NCBI Taxonomy" id="44386"/>
    <lineage>
        <taxon>Eukaryota</taxon>
        <taxon>Metazoa</taxon>
        <taxon>Ecdysozoa</taxon>
        <taxon>Arthropoda</taxon>
        <taxon>Chelicerata</taxon>
        <taxon>Arachnida</taxon>
        <taxon>Acari</taxon>
        <taxon>Parasitiformes</taxon>
        <taxon>Ixodida</taxon>
        <taxon>Ixodoidea</taxon>
        <taxon>Ixodidae</taxon>
        <taxon>Haemaphysalinae</taxon>
        <taxon>Haemaphysalis</taxon>
    </lineage>
</organism>
<dbReference type="GO" id="GO:0008270">
    <property type="term" value="F:zinc ion binding"/>
    <property type="evidence" value="ECO:0007669"/>
    <property type="project" value="UniProtKB-KW"/>
</dbReference>
<dbReference type="PANTHER" id="PTHR10071">
    <property type="entry name" value="TRANSCRIPTION FACTOR GATA FAMILY MEMBER"/>
    <property type="match status" value="1"/>
</dbReference>
<evidence type="ECO:0000256" key="1">
    <source>
        <dbReference type="ARBA" id="ARBA00004123"/>
    </source>
</evidence>
<keyword evidence="9" id="KW-0804">Transcription</keyword>
<dbReference type="GO" id="GO:0000978">
    <property type="term" value="F:RNA polymerase II cis-regulatory region sequence-specific DNA binding"/>
    <property type="evidence" value="ECO:0007669"/>
    <property type="project" value="TreeGrafter"/>
</dbReference>
<evidence type="ECO:0000313" key="14">
    <source>
        <dbReference type="EMBL" id="KAH9380893.1"/>
    </source>
</evidence>
<keyword evidence="6" id="KW-0805">Transcription regulation</keyword>
<dbReference type="PANTHER" id="PTHR10071:SF337">
    <property type="entry name" value="GATA-BINDING FACTOR A"/>
    <property type="match status" value="1"/>
</dbReference>
<name>A0A9J6GZJ4_HAELO</name>
<accession>A0A9J6GZJ4</accession>
<reference evidence="14 15" key="1">
    <citation type="journal article" date="2020" name="Cell">
        <title>Large-Scale Comparative Analyses of Tick Genomes Elucidate Their Genetic Diversity and Vector Capacities.</title>
        <authorList>
            <consortium name="Tick Genome and Microbiome Consortium (TIGMIC)"/>
            <person name="Jia N."/>
            <person name="Wang J."/>
            <person name="Shi W."/>
            <person name="Du L."/>
            <person name="Sun Y."/>
            <person name="Zhan W."/>
            <person name="Jiang J.F."/>
            <person name="Wang Q."/>
            <person name="Zhang B."/>
            <person name="Ji P."/>
            <person name="Bell-Sakyi L."/>
            <person name="Cui X.M."/>
            <person name="Yuan T.T."/>
            <person name="Jiang B.G."/>
            <person name="Yang W.F."/>
            <person name="Lam T.T."/>
            <person name="Chang Q.C."/>
            <person name="Ding S.J."/>
            <person name="Wang X.J."/>
            <person name="Zhu J.G."/>
            <person name="Ruan X.D."/>
            <person name="Zhao L."/>
            <person name="Wei J.T."/>
            <person name="Ye R.Z."/>
            <person name="Que T.C."/>
            <person name="Du C.H."/>
            <person name="Zhou Y.H."/>
            <person name="Cheng J.X."/>
            <person name="Dai P.F."/>
            <person name="Guo W.B."/>
            <person name="Han X.H."/>
            <person name="Huang E.J."/>
            <person name="Li L.F."/>
            <person name="Wei W."/>
            <person name="Gao Y.C."/>
            <person name="Liu J.Z."/>
            <person name="Shao H.Z."/>
            <person name="Wang X."/>
            <person name="Wang C.C."/>
            <person name="Yang T.C."/>
            <person name="Huo Q.B."/>
            <person name="Li W."/>
            <person name="Chen H.Y."/>
            <person name="Chen S.E."/>
            <person name="Zhou L.G."/>
            <person name="Ni X.B."/>
            <person name="Tian J.H."/>
            <person name="Sheng Y."/>
            <person name="Liu T."/>
            <person name="Pan Y.S."/>
            <person name="Xia L.Y."/>
            <person name="Li J."/>
            <person name="Zhao F."/>
            <person name="Cao W.C."/>
        </authorList>
    </citation>
    <scope>NUCLEOTIDE SEQUENCE [LARGE SCALE GENOMIC DNA]</scope>
    <source>
        <strain evidence="14">HaeL-2018</strain>
    </source>
</reference>
<dbReference type="OrthoDB" id="6489427at2759"/>
<evidence type="ECO:0000256" key="11">
    <source>
        <dbReference type="PROSITE-ProRule" id="PRU00094"/>
    </source>
</evidence>
<dbReference type="Proteomes" id="UP000821853">
    <property type="component" value="Chromosome 9"/>
</dbReference>
<keyword evidence="15" id="KW-1185">Reference proteome</keyword>
<keyword evidence="5" id="KW-0862">Zinc</keyword>
<dbReference type="InterPro" id="IPR000679">
    <property type="entry name" value="Znf_GATA"/>
</dbReference>
<evidence type="ECO:0000256" key="7">
    <source>
        <dbReference type="ARBA" id="ARBA00023125"/>
    </source>
</evidence>
<evidence type="ECO:0000256" key="5">
    <source>
        <dbReference type="ARBA" id="ARBA00022833"/>
    </source>
</evidence>
<feature type="domain" description="GATA-type" evidence="13">
    <location>
        <begin position="71"/>
        <end position="111"/>
    </location>
</feature>
<evidence type="ECO:0000256" key="12">
    <source>
        <dbReference type="SAM" id="MobiDB-lite"/>
    </source>
</evidence>
<dbReference type="GO" id="GO:0045944">
    <property type="term" value="P:positive regulation of transcription by RNA polymerase II"/>
    <property type="evidence" value="ECO:0007669"/>
    <property type="project" value="TreeGrafter"/>
</dbReference>
<dbReference type="InterPro" id="IPR039355">
    <property type="entry name" value="Transcription_factor_GATA"/>
</dbReference>
<evidence type="ECO:0000256" key="10">
    <source>
        <dbReference type="ARBA" id="ARBA00023242"/>
    </source>
</evidence>
<feature type="domain" description="GATA-type" evidence="13">
    <location>
        <begin position="17"/>
        <end position="71"/>
    </location>
</feature>
<keyword evidence="8" id="KW-0010">Activator</keyword>
<comment type="subcellular location">
    <subcellularLocation>
        <location evidence="1">Nucleus</location>
    </subcellularLocation>
</comment>
<dbReference type="AlphaFoldDB" id="A0A9J6GZJ4"/>
<evidence type="ECO:0000256" key="8">
    <source>
        <dbReference type="ARBA" id="ARBA00023159"/>
    </source>
</evidence>
<dbReference type="Gene3D" id="3.30.50.10">
    <property type="entry name" value="Erythroid Transcription Factor GATA-1, subunit A"/>
    <property type="match status" value="2"/>
</dbReference>
<dbReference type="GO" id="GO:0045165">
    <property type="term" value="P:cell fate commitment"/>
    <property type="evidence" value="ECO:0007669"/>
    <property type="project" value="TreeGrafter"/>
</dbReference>
<dbReference type="CDD" id="cd00202">
    <property type="entry name" value="ZnF_GATA"/>
    <property type="match status" value="2"/>
</dbReference>
<protein>
    <recommendedName>
        <fullName evidence="13">GATA-type domain-containing protein</fullName>
    </recommendedName>
</protein>
<evidence type="ECO:0000256" key="3">
    <source>
        <dbReference type="ARBA" id="ARBA00022737"/>
    </source>
</evidence>
<keyword evidence="4 11" id="KW-0863">Zinc-finger</keyword>
<dbReference type="SUPFAM" id="SSF57716">
    <property type="entry name" value="Glucocorticoid receptor-like (DNA-binding domain)"/>
    <property type="match status" value="2"/>
</dbReference>
<dbReference type="GO" id="GO:0000981">
    <property type="term" value="F:DNA-binding transcription factor activity, RNA polymerase II-specific"/>
    <property type="evidence" value="ECO:0007669"/>
    <property type="project" value="TreeGrafter"/>
</dbReference>
<sequence length="246" mass="26490">MCGSLFPGGTSAELEYFGEGRECVNCGSISTPLWRRDGTGHYLCNACGLYNKMNGVHRPVIKTPRRLSASRRVGLTCSNCQTGTTSLWRRNNVGEPVCNACGLYFRLHGVSTSCCCFLSGLASAFTSARASHARASAADGRNPVSKRLILRSFDTGPAKRVTLSAQQSRTLAPGQPTHAGSGHRWPPRGPLLTADDSLRVAITPGVKILIITACSVLRPPHIGCPRQCQPWARETGRRLLSAAAWR</sequence>
<comment type="caution">
    <text evidence="14">The sequence shown here is derived from an EMBL/GenBank/DDBJ whole genome shotgun (WGS) entry which is preliminary data.</text>
</comment>
<dbReference type="FunFam" id="3.30.50.10:FF:000001">
    <property type="entry name" value="GATA transcription factor (GATAd)"/>
    <property type="match status" value="1"/>
</dbReference>
<evidence type="ECO:0000256" key="2">
    <source>
        <dbReference type="ARBA" id="ARBA00022723"/>
    </source>
</evidence>
<proteinExistence type="predicted"/>
<evidence type="ECO:0000313" key="15">
    <source>
        <dbReference type="Proteomes" id="UP000821853"/>
    </source>
</evidence>
<keyword evidence="10" id="KW-0539">Nucleus</keyword>
<evidence type="ECO:0000256" key="6">
    <source>
        <dbReference type="ARBA" id="ARBA00023015"/>
    </source>
</evidence>
<dbReference type="PRINTS" id="PR00619">
    <property type="entry name" value="GATAZNFINGER"/>
</dbReference>
<dbReference type="GO" id="GO:0000122">
    <property type="term" value="P:negative regulation of transcription by RNA polymerase II"/>
    <property type="evidence" value="ECO:0007669"/>
    <property type="project" value="TreeGrafter"/>
</dbReference>
<dbReference type="Pfam" id="PF00320">
    <property type="entry name" value="GATA"/>
    <property type="match status" value="2"/>
</dbReference>
<dbReference type="VEuPathDB" id="VectorBase:HLOH_048611"/>
<evidence type="ECO:0000259" key="13">
    <source>
        <dbReference type="PROSITE" id="PS50114"/>
    </source>
</evidence>
<keyword evidence="7" id="KW-0238">DNA-binding</keyword>
<gene>
    <name evidence="14" type="ORF">HPB48_012515</name>
</gene>
<dbReference type="SMART" id="SM00401">
    <property type="entry name" value="ZnF_GATA"/>
    <property type="match status" value="2"/>
</dbReference>
<keyword evidence="3" id="KW-0677">Repeat</keyword>